<accession>A0A3R9ZCB3</accession>
<dbReference type="Proteomes" id="UP000274907">
    <property type="component" value="Unassembled WGS sequence"/>
</dbReference>
<proteinExistence type="predicted"/>
<dbReference type="EMBL" id="RXHJ01000019">
    <property type="protein sequence ID" value="RSZ61526.1"/>
    <property type="molecule type" value="Genomic_DNA"/>
</dbReference>
<gene>
    <name evidence="1" type="ORF">EAH68_12740</name>
</gene>
<organism evidence="1 2">
    <name type="scientific">Corynebacterium hylobatis</name>
    <dbReference type="NCBI Taxonomy" id="1859290"/>
    <lineage>
        <taxon>Bacteria</taxon>
        <taxon>Bacillati</taxon>
        <taxon>Actinomycetota</taxon>
        <taxon>Actinomycetes</taxon>
        <taxon>Mycobacteriales</taxon>
        <taxon>Corynebacteriaceae</taxon>
        <taxon>Corynebacterium</taxon>
    </lineage>
</organism>
<dbReference type="AlphaFoldDB" id="A0A3R9ZCB3"/>
<evidence type="ECO:0000313" key="2">
    <source>
        <dbReference type="Proteomes" id="UP000274907"/>
    </source>
</evidence>
<name>A0A3R9ZCB3_9CORY</name>
<comment type="caution">
    <text evidence="1">The sequence shown here is derived from an EMBL/GenBank/DDBJ whole genome shotgun (WGS) entry which is preliminary data.</text>
</comment>
<protein>
    <submittedName>
        <fullName evidence="1">Uncharacterized protein</fullName>
    </submittedName>
</protein>
<keyword evidence="2" id="KW-1185">Reference proteome</keyword>
<evidence type="ECO:0000313" key="1">
    <source>
        <dbReference type="EMBL" id="RSZ61526.1"/>
    </source>
</evidence>
<sequence>MTVDEARDYIARMEARGHDDLMTLKAARTIVAQADEIAELARARDAALVDAQDYKIRLHALLDDEEGHYG</sequence>
<reference evidence="1 2" key="1">
    <citation type="submission" date="2018-12" db="EMBL/GenBank/DDBJ databases">
        <title>YIM 101343 draft genome.</title>
        <authorList>
            <person name="Chen X."/>
        </authorList>
    </citation>
    <scope>NUCLEOTIDE SEQUENCE [LARGE SCALE GENOMIC DNA]</scope>
    <source>
        <strain evidence="1 2">YIM 101343</strain>
    </source>
</reference>